<feature type="domain" description="DNA polymerase III alpha subunit finger" evidence="14">
    <location>
        <begin position="532"/>
        <end position="695"/>
    </location>
</feature>
<dbReference type="GO" id="GO:0003887">
    <property type="term" value="F:DNA-directed DNA polymerase activity"/>
    <property type="evidence" value="ECO:0007669"/>
    <property type="project" value="UniProtKB-KW"/>
</dbReference>
<evidence type="ECO:0000256" key="1">
    <source>
        <dbReference type="ARBA" id="ARBA00004496"/>
    </source>
</evidence>
<evidence type="ECO:0000259" key="10">
    <source>
        <dbReference type="Pfam" id="PF01336"/>
    </source>
</evidence>
<comment type="subcellular location">
    <subcellularLocation>
        <location evidence="1">Cytoplasm</location>
    </subcellularLocation>
</comment>
<feature type="domain" description="OB" evidence="10">
    <location>
        <begin position="947"/>
        <end position="1021"/>
    </location>
</feature>
<evidence type="ECO:0000256" key="7">
    <source>
        <dbReference type="ARBA" id="ARBA00022932"/>
    </source>
</evidence>
<evidence type="ECO:0000256" key="3">
    <source>
        <dbReference type="ARBA" id="ARBA00012417"/>
    </source>
</evidence>
<comment type="similarity">
    <text evidence="2">Belongs to the DNA polymerase type-C family. DnaE subfamily.</text>
</comment>
<feature type="domain" description="DNA polymerase helix-hairpin-helix motif" evidence="13">
    <location>
        <begin position="768"/>
        <end position="858"/>
    </location>
</feature>
<dbReference type="Pfam" id="PF17657">
    <property type="entry name" value="DNA_pol3_finger"/>
    <property type="match status" value="1"/>
</dbReference>
<dbReference type="AlphaFoldDB" id="A0A0A3J3E5"/>
<dbReference type="EC" id="2.7.7.7" evidence="3"/>
<dbReference type="InterPro" id="IPR004365">
    <property type="entry name" value="NA-bd_OB_tRNA"/>
</dbReference>
<dbReference type="NCBIfam" id="NF004226">
    <property type="entry name" value="PRK05673.1"/>
    <property type="match status" value="1"/>
</dbReference>
<dbReference type="PANTHER" id="PTHR32294:SF0">
    <property type="entry name" value="DNA POLYMERASE III SUBUNIT ALPHA"/>
    <property type="match status" value="1"/>
</dbReference>
<dbReference type="GO" id="GO:0005737">
    <property type="term" value="C:cytoplasm"/>
    <property type="evidence" value="ECO:0007669"/>
    <property type="project" value="UniProtKB-SubCell"/>
</dbReference>
<gene>
    <name evidence="15" type="ORF">CD30_06405</name>
</gene>
<dbReference type="EMBL" id="JPVQ01000007">
    <property type="protein sequence ID" value="KGR91446.1"/>
    <property type="molecule type" value="Genomic_DNA"/>
</dbReference>
<dbReference type="InterPro" id="IPR029460">
    <property type="entry name" value="DNAPol_HHH"/>
</dbReference>
<feature type="domain" description="PHP" evidence="11">
    <location>
        <begin position="8"/>
        <end position="117"/>
    </location>
</feature>
<dbReference type="InterPro" id="IPR004013">
    <property type="entry name" value="PHP_dom"/>
</dbReference>
<dbReference type="Pfam" id="PF07733">
    <property type="entry name" value="DNA_pol3_alpha"/>
    <property type="match status" value="1"/>
</dbReference>
<dbReference type="Pfam" id="PF01336">
    <property type="entry name" value="tRNA_anti-codon"/>
    <property type="match status" value="1"/>
</dbReference>
<sequence length="1029" mass="117039">MNSYPQIRTSADLLKSTIRIEELIPFLQQQKAEACAIVNSKLYGLLPFWQAVKKAGIHPVVGLKVHVHYENSTLPVILYAKSNEGYKNLLKITSGISIRDDELLPFRWLLGYSKGLAIVIPILEEEGIWLEEENKEILFQINKTFEVVLIGISRAGGHVSPFEDKAISISNLLNCSVMAIHECLFLKPEDHFAFEVAEAIQTGIKLSDKKDGSVTSDQYVPTSNQWKEWFNDHPEWIAESSRLLKSCLVQLEHDQTFMPKYPLPEGVLAEDILYEQALTGLKDRLQSMPNEAYLDRLRYELSIINSMGYADYFLIVSDFMKFAYDAKILTGPGRGSSASSLIAYALRITQVDPIKYGLLFERFLNPERITLPDIDIDFVDTRRHEVIEYVAKKYGKGQVAQIITYGTLSAKAVARDVARMFNFESETLEMISKLIPNKLGITLEEAYSSSESLRKWIEGEPIRLRWFEAARRLEGLPRNASTHAAGVILSPVPLVEVVPIEKGHDDIYLTQWPMQEVEQLGLLKMDFLGLRNLTVIEQIRKGILYSTNIDFDLNQIPLNDEKTYQLLQNGDTAGIFQLESEGMQNALREIKPTQILDIVAVNALYRPGPMEFISNYAKRKAGKETVYMPHQALEPILKETYGIIVYQEQIMQIANVMAGFTLGQADLLRRAVSKKNREILEEQRAAFVTGAVRKGFSEKIANEVYELIVRFANYGFAKSHAVAYSFISYQMAYLKANYPVHFYAALMTNSIGNPEKLFQFMLEAKNKGIEILKPSIFKSYRHFTVENGKIRFSLSVIKGVSQNFIKKLMEIRNNKEQPFGDIFDLATSLSATLFTRKEIEPLIKAGALDDFGRDRASLLATIDAAEKHAKIVRPTEEVNLFSQHPTIFGKPKYIEVEPIPQKMKLQFEKEVLGFYLTEHPITMIRKSFRDIHVTTKSLRNLRPNAFVKLVGLVETIRQVRTKKGELMAFVQLTDEFGNVSLTLFPKEYNGVIGWIKEELTIIVEGQLEMRNGKPQIKTKSIYQAQNANI</sequence>
<dbReference type="PANTHER" id="PTHR32294">
    <property type="entry name" value="DNA POLYMERASE III SUBUNIT ALPHA"/>
    <property type="match status" value="1"/>
</dbReference>
<evidence type="ECO:0000259" key="12">
    <source>
        <dbReference type="Pfam" id="PF07733"/>
    </source>
</evidence>
<keyword evidence="5" id="KW-0548">Nucleotidyltransferase</keyword>
<evidence type="ECO:0000256" key="6">
    <source>
        <dbReference type="ARBA" id="ARBA00022705"/>
    </source>
</evidence>
<dbReference type="CDD" id="cd04485">
    <property type="entry name" value="DnaE_OBF"/>
    <property type="match status" value="1"/>
</dbReference>
<evidence type="ECO:0000259" key="11">
    <source>
        <dbReference type="Pfam" id="PF02811"/>
    </source>
</evidence>
<name>A0A0A3J3E5_9BACL</name>
<reference evidence="15 16" key="1">
    <citation type="submission" date="2014-02" db="EMBL/GenBank/DDBJ databases">
        <title>Draft genome sequence of Lysinibacillus massiliensis CCUG 49529.</title>
        <authorList>
            <person name="Zhang F."/>
            <person name="Wang G."/>
            <person name="Zhang L."/>
        </authorList>
    </citation>
    <scope>NUCLEOTIDE SEQUENCE [LARGE SCALE GENOMIC DNA]</scope>
    <source>
        <strain evidence="15 16">CCUG 49529</strain>
    </source>
</reference>
<dbReference type="RefSeq" id="WP_036173985.1">
    <property type="nucleotide sequence ID" value="NZ_AVCZ01000007.1"/>
</dbReference>
<keyword evidence="7" id="KW-0239">DNA-directed DNA polymerase</keyword>
<dbReference type="OrthoDB" id="9803237at2"/>
<keyword evidence="4" id="KW-0808">Transferase</keyword>
<evidence type="ECO:0000256" key="8">
    <source>
        <dbReference type="ARBA" id="ARBA00025611"/>
    </source>
</evidence>
<dbReference type="Gene3D" id="2.40.50.140">
    <property type="entry name" value="Nucleic acid-binding proteins"/>
    <property type="match status" value="1"/>
</dbReference>
<dbReference type="Gene3D" id="1.10.10.1600">
    <property type="entry name" value="Bacterial DNA polymerase III alpha subunit, thumb domain"/>
    <property type="match status" value="1"/>
</dbReference>
<evidence type="ECO:0000313" key="15">
    <source>
        <dbReference type="EMBL" id="KGR91446.1"/>
    </source>
</evidence>
<dbReference type="InterPro" id="IPR041931">
    <property type="entry name" value="DNA_pol3_alpha_thumb_dom"/>
</dbReference>
<dbReference type="GO" id="GO:0006260">
    <property type="term" value="P:DNA replication"/>
    <property type="evidence" value="ECO:0007669"/>
    <property type="project" value="UniProtKB-KW"/>
</dbReference>
<dbReference type="GO" id="GO:0008408">
    <property type="term" value="F:3'-5' exonuclease activity"/>
    <property type="evidence" value="ECO:0007669"/>
    <property type="project" value="InterPro"/>
</dbReference>
<organism evidence="15 16">
    <name type="scientific">Ureibacillus massiliensis 4400831 = CIP 108448 = CCUG 49529</name>
    <dbReference type="NCBI Taxonomy" id="1211035"/>
    <lineage>
        <taxon>Bacteria</taxon>
        <taxon>Bacillati</taxon>
        <taxon>Bacillota</taxon>
        <taxon>Bacilli</taxon>
        <taxon>Bacillales</taxon>
        <taxon>Caryophanaceae</taxon>
        <taxon>Ureibacillus</taxon>
    </lineage>
</organism>
<evidence type="ECO:0000259" key="13">
    <source>
        <dbReference type="Pfam" id="PF14579"/>
    </source>
</evidence>
<keyword evidence="6" id="KW-0235">DNA replication</keyword>
<evidence type="ECO:0000259" key="14">
    <source>
        <dbReference type="Pfam" id="PF17657"/>
    </source>
</evidence>
<evidence type="ECO:0000256" key="2">
    <source>
        <dbReference type="ARBA" id="ARBA00009496"/>
    </source>
</evidence>
<feature type="domain" description="Bacterial DNA polymerase III alpha subunit NTPase" evidence="12">
    <location>
        <begin position="273"/>
        <end position="529"/>
    </location>
</feature>
<dbReference type="InterPro" id="IPR004805">
    <property type="entry name" value="DnaE2/DnaE/PolC"/>
</dbReference>
<dbReference type="Gene3D" id="1.10.150.870">
    <property type="match status" value="1"/>
</dbReference>
<evidence type="ECO:0000256" key="9">
    <source>
        <dbReference type="ARBA" id="ARBA00049244"/>
    </source>
</evidence>
<dbReference type="Gene3D" id="3.20.20.140">
    <property type="entry name" value="Metal-dependent hydrolases"/>
    <property type="match status" value="1"/>
</dbReference>
<dbReference type="InterPro" id="IPR012340">
    <property type="entry name" value="NA-bd_OB-fold"/>
</dbReference>
<evidence type="ECO:0000256" key="5">
    <source>
        <dbReference type="ARBA" id="ARBA00022695"/>
    </source>
</evidence>
<evidence type="ECO:0000313" key="16">
    <source>
        <dbReference type="Proteomes" id="UP000030595"/>
    </source>
</evidence>
<proteinExistence type="inferred from homology"/>
<dbReference type="Proteomes" id="UP000030595">
    <property type="component" value="Unassembled WGS sequence"/>
</dbReference>
<comment type="catalytic activity">
    <reaction evidence="9">
        <text>DNA(n) + a 2'-deoxyribonucleoside 5'-triphosphate = DNA(n+1) + diphosphate</text>
        <dbReference type="Rhea" id="RHEA:22508"/>
        <dbReference type="Rhea" id="RHEA-COMP:17339"/>
        <dbReference type="Rhea" id="RHEA-COMP:17340"/>
        <dbReference type="ChEBI" id="CHEBI:33019"/>
        <dbReference type="ChEBI" id="CHEBI:61560"/>
        <dbReference type="ChEBI" id="CHEBI:173112"/>
        <dbReference type="EC" id="2.7.7.7"/>
    </reaction>
</comment>
<dbReference type="Pfam" id="PF14579">
    <property type="entry name" value="HHH_6"/>
    <property type="match status" value="1"/>
</dbReference>
<comment type="caution">
    <text evidence="15">The sequence shown here is derived from an EMBL/GenBank/DDBJ whole genome shotgun (WGS) entry which is preliminary data.</text>
</comment>
<keyword evidence="16" id="KW-1185">Reference proteome</keyword>
<dbReference type="NCBIfam" id="TIGR00594">
    <property type="entry name" value="polc"/>
    <property type="match status" value="1"/>
</dbReference>
<dbReference type="InterPro" id="IPR040982">
    <property type="entry name" value="DNA_pol3_finger"/>
</dbReference>
<dbReference type="eggNOG" id="COG0587">
    <property type="taxonomic scope" value="Bacteria"/>
</dbReference>
<accession>A0A0A3J3E5</accession>
<comment type="function">
    <text evidence="8">DNA polymerase III is a complex, multichain enzyme responsible for most of the replicative synthesis in bacteria. This DNA polymerase also exhibits 3' to 5' exonuclease activity. The alpha chain is the DNA polymerase.</text>
</comment>
<dbReference type="InterPro" id="IPR011708">
    <property type="entry name" value="DNA_pol3_alpha_NTPase_dom"/>
</dbReference>
<protein>
    <recommendedName>
        <fullName evidence="3">DNA-directed DNA polymerase</fullName>
        <ecNumber evidence="3">2.7.7.7</ecNumber>
    </recommendedName>
</protein>
<dbReference type="GO" id="GO:0003676">
    <property type="term" value="F:nucleic acid binding"/>
    <property type="evidence" value="ECO:0007669"/>
    <property type="project" value="InterPro"/>
</dbReference>
<dbReference type="Pfam" id="PF02811">
    <property type="entry name" value="PHP"/>
    <property type="match status" value="1"/>
</dbReference>
<evidence type="ECO:0000256" key="4">
    <source>
        <dbReference type="ARBA" id="ARBA00022679"/>
    </source>
</evidence>